<keyword evidence="5" id="KW-0411">Iron-sulfur</keyword>
<evidence type="ECO:0000256" key="1">
    <source>
        <dbReference type="ARBA" id="ARBA00022714"/>
    </source>
</evidence>
<gene>
    <name evidence="7" type="ORF">QUC21_13515</name>
</gene>
<dbReference type="InterPro" id="IPR012675">
    <property type="entry name" value="Beta-grasp_dom_sf"/>
</dbReference>
<dbReference type="Pfam" id="PF00111">
    <property type="entry name" value="Fer2"/>
    <property type="match status" value="1"/>
</dbReference>
<feature type="domain" description="2Fe-2S ferredoxin-type" evidence="6">
    <location>
        <begin position="7"/>
        <end position="83"/>
    </location>
</feature>
<organism evidence="7 8">
    <name type="scientific">Bordetella petrii</name>
    <dbReference type="NCBI Taxonomy" id="94624"/>
    <lineage>
        <taxon>Bacteria</taxon>
        <taxon>Pseudomonadati</taxon>
        <taxon>Pseudomonadota</taxon>
        <taxon>Betaproteobacteria</taxon>
        <taxon>Burkholderiales</taxon>
        <taxon>Alcaligenaceae</taxon>
        <taxon>Bordetella</taxon>
    </lineage>
</organism>
<evidence type="ECO:0000256" key="2">
    <source>
        <dbReference type="ARBA" id="ARBA00022723"/>
    </source>
</evidence>
<evidence type="ECO:0000313" key="7">
    <source>
        <dbReference type="EMBL" id="MDM9560049.1"/>
    </source>
</evidence>
<comment type="caution">
    <text evidence="7">The sequence shown here is derived from an EMBL/GenBank/DDBJ whole genome shotgun (WGS) entry which is preliminary data.</text>
</comment>
<evidence type="ECO:0000256" key="5">
    <source>
        <dbReference type="ARBA" id="ARBA00023014"/>
    </source>
</evidence>
<dbReference type="PROSITE" id="PS51085">
    <property type="entry name" value="2FE2S_FER_2"/>
    <property type="match status" value="1"/>
</dbReference>
<dbReference type="SUPFAM" id="SSF47741">
    <property type="entry name" value="CO dehydrogenase ISP C-domain like"/>
    <property type="match status" value="1"/>
</dbReference>
<keyword evidence="1" id="KW-0001">2Fe-2S</keyword>
<keyword evidence="4" id="KW-0408">Iron</keyword>
<evidence type="ECO:0000259" key="6">
    <source>
        <dbReference type="PROSITE" id="PS51085"/>
    </source>
</evidence>
<dbReference type="PANTHER" id="PTHR44379:SF6">
    <property type="entry name" value="BLR6046 PROTEIN"/>
    <property type="match status" value="1"/>
</dbReference>
<keyword evidence="2" id="KW-0479">Metal-binding</keyword>
<dbReference type="InterPro" id="IPR051452">
    <property type="entry name" value="Diverse_Oxidoreductases"/>
</dbReference>
<dbReference type="InterPro" id="IPR036010">
    <property type="entry name" value="2Fe-2S_ferredoxin-like_sf"/>
</dbReference>
<proteinExistence type="predicted"/>
<keyword evidence="8" id="KW-1185">Reference proteome</keyword>
<evidence type="ECO:0000256" key="4">
    <source>
        <dbReference type="ARBA" id="ARBA00023004"/>
    </source>
</evidence>
<dbReference type="PROSITE" id="PS00197">
    <property type="entry name" value="2FE2S_FER_1"/>
    <property type="match status" value="1"/>
</dbReference>
<evidence type="ECO:0000256" key="3">
    <source>
        <dbReference type="ARBA" id="ARBA00023002"/>
    </source>
</evidence>
<dbReference type="CDD" id="cd00207">
    <property type="entry name" value="fer2"/>
    <property type="match status" value="1"/>
</dbReference>
<reference evidence="7" key="1">
    <citation type="submission" date="2023-06" db="EMBL/GenBank/DDBJ databases">
        <title>full genome analysis of Phenantherene degrader P3.</title>
        <authorList>
            <person name="Akbar A."/>
            <person name="Rahmeh R."/>
            <person name="Kishk M."/>
        </authorList>
    </citation>
    <scope>NUCLEOTIDE SEQUENCE</scope>
    <source>
        <strain evidence="7">P3</strain>
    </source>
</reference>
<dbReference type="EMBL" id="JAUDJE010000011">
    <property type="protein sequence ID" value="MDM9560049.1"/>
    <property type="molecule type" value="Genomic_DNA"/>
</dbReference>
<sequence length="164" mass="17137">MAQDEQMTTVMHLNGARREVEAHGQRFLLDILRNELGLKGSHYGCGEGNCGACMVLVDEVPVYACNTPLWSVAGKRVVTVEGLAGHPAGARLQRAFVEHGAAQCGYCTSGMLVAAAGLLARQASPDGAEIRAHMARNLCRCGSHLRVIRAIGAAAADRGAGGGQ</sequence>
<dbReference type="RefSeq" id="WP_289785847.1">
    <property type="nucleotide sequence ID" value="NZ_JAUDJE010000011.1"/>
</dbReference>
<dbReference type="Proteomes" id="UP001175604">
    <property type="component" value="Unassembled WGS sequence"/>
</dbReference>
<name>A0ABT7W4C6_9BORD</name>
<accession>A0ABT7W4C6</accession>
<dbReference type="InterPro" id="IPR006058">
    <property type="entry name" value="2Fe2S_fd_BS"/>
</dbReference>
<dbReference type="InterPro" id="IPR036884">
    <property type="entry name" value="2Fe-2S-bd_dom_sf"/>
</dbReference>
<dbReference type="SUPFAM" id="SSF54292">
    <property type="entry name" value="2Fe-2S ferredoxin-like"/>
    <property type="match status" value="1"/>
</dbReference>
<dbReference type="Pfam" id="PF01799">
    <property type="entry name" value="Fer2_2"/>
    <property type="match status" value="1"/>
</dbReference>
<dbReference type="PANTHER" id="PTHR44379">
    <property type="entry name" value="OXIDOREDUCTASE WITH IRON-SULFUR SUBUNIT"/>
    <property type="match status" value="1"/>
</dbReference>
<protein>
    <submittedName>
        <fullName evidence="7">(2Fe-2S)-binding protein</fullName>
    </submittedName>
</protein>
<keyword evidence="3" id="KW-0560">Oxidoreductase</keyword>
<evidence type="ECO:0000313" key="8">
    <source>
        <dbReference type="Proteomes" id="UP001175604"/>
    </source>
</evidence>
<dbReference type="Gene3D" id="3.10.20.30">
    <property type="match status" value="1"/>
</dbReference>
<dbReference type="InterPro" id="IPR002888">
    <property type="entry name" value="2Fe-2S-bd"/>
</dbReference>
<dbReference type="InterPro" id="IPR001041">
    <property type="entry name" value="2Fe-2S_ferredoxin-type"/>
</dbReference>
<dbReference type="Gene3D" id="1.10.150.120">
    <property type="entry name" value="[2Fe-2S]-binding domain"/>
    <property type="match status" value="1"/>
</dbReference>